<evidence type="ECO:0000313" key="3">
    <source>
        <dbReference type="EMBL" id="RLP84696.1"/>
    </source>
</evidence>
<organism evidence="2 4">
    <name type="scientific">Mycetocola lacteus</name>
    <dbReference type="NCBI Taxonomy" id="76637"/>
    <lineage>
        <taxon>Bacteria</taxon>
        <taxon>Bacillati</taxon>
        <taxon>Actinomycetota</taxon>
        <taxon>Actinomycetes</taxon>
        <taxon>Micrococcales</taxon>
        <taxon>Microbacteriaceae</taxon>
        <taxon>Mycetocola</taxon>
    </lineage>
</organism>
<comment type="caution">
    <text evidence="2">The sequence shown here is derived from an EMBL/GenBank/DDBJ whole genome shotgun (WGS) entry which is preliminary data.</text>
</comment>
<evidence type="ECO:0000313" key="2">
    <source>
        <dbReference type="EMBL" id="RLP80911.1"/>
    </source>
</evidence>
<dbReference type="EMBL" id="RCUY01000001">
    <property type="protein sequence ID" value="RLP84696.1"/>
    <property type="molecule type" value="Genomic_DNA"/>
</dbReference>
<feature type="region of interest" description="Disordered" evidence="1">
    <location>
        <begin position="1"/>
        <end position="21"/>
    </location>
</feature>
<protein>
    <submittedName>
        <fullName evidence="2">Uncharacterized protein</fullName>
    </submittedName>
</protein>
<sequence length="68" mass="7944">MSDIDEQQPELQTPAREPYWADHDTAKDFSDAIERQVAAGMRAIALDILHLRWRGLRRRHGIHPSQLR</sequence>
<dbReference type="AlphaFoldDB" id="A0A3L7AMR7"/>
<dbReference type="OrthoDB" id="9923946at2"/>
<evidence type="ECO:0000313" key="4">
    <source>
        <dbReference type="Proteomes" id="UP000269438"/>
    </source>
</evidence>
<dbReference type="RefSeq" id="WP_121687169.1">
    <property type="nucleotide sequence ID" value="NZ_RCUY01000001.1"/>
</dbReference>
<accession>A0A3L7AMR7</accession>
<keyword evidence="4" id="KW-1185">Reference proteome</keyword>
<reference evidence="2 4" key="1">
    <citation type="submission" date="2018-10" db="EMBL/GenBank/DDBJ databases">
        <authorList>
            <person name="Li J."/>
        </authorList>
    </citation>
    <scope>NUCLEOTIDE SEQUENCE [LARGE SCALE GENOMIC DNA]</scope>
    <source>
        <strain evidence="2 4">JCM 11654</strain>
    </source>
</reference>
<dbReference type="Proteomes" id="UP000269438">
    <property type="component" value="Unassembled WGS sequence"/>
</dbReference>
<gene>
    <name evidence="3" type="ORF">D9V34_01475</name>
    <name evidence="2" type="ORF">D9V34_13770</name>
</gene>
<name>A0A3L7AMR7_9MICO</name>
<evidence type="ECO:0000256" key="1">
    <source>
        <dbReference type="SAM" id="MobiDB-lite"/>
    </source>
</evidence>
<proteinExistence type="predicted"/>
<dbReference type="EMBL" id="RCUY01000011">
    <property type="protein sequence ID" value="RLP80911.1"/>
    <property type="molecule type" value="Genomic_DNA"/>
</dbReference>